<dbReference type="InParanoid" id="A0A2K1QXR6"/>
<dbReference type="EMBL" id="NKHZ01000031">
    <property type="protein sequence ID" value="PNS19703.1"/>
    <property type="molecule type" value="Genomic_DNA"/>
</dbReference>
<reference evidence="1 2" key="1">
    <citation type="submission" date="2017-06" db="EMBL/GenBank/DDBJ databases">
        <title>Draft genome sequence of a variant of Elsinoe murrayae.</title>
        <authorList>
            <person name="Cheng Q."/>
        </authorList>
    </citation>
    <scope>NUCLEOTIDE SEQUENCE [LARGE SCALE GENOMIC DNA]</scope>
    <source>
        <strain evidence="1 2">CQ-2017a</strain>
    </source>
</reference>
<comment type="caution">
    <text evidence="1">The sequence shown here is derived from an EMBL/GenBank/DDBJ whole genome shotgun (WGS) entry which is preliminary data.</text>
</comment>
<proteinExistence type="predicted"/>
<organism evidence="1 2">
    <name type="scientific">Sphaceloma murrayae</name>
    <dbReference type="NCBI Taxonomy" id="2082308"/>
    <lineage>
        <taxon>Eukaryota</taxon>
        <taxon>Fungi</taxon>
        <taxon>Dikarya</taxon>
        <taxon>Ascomycota</taxon>
        <taxon>Pezizomycotina</taxon>
        <taxon>Dothideomycetes</taxon>
        <taxon>Dothideomycetidae</taxon>
        <taxon>Myriangiales</taxon>
        <taxon>Elsinoaceae</taxon>
        <taxon>Sphaceloma</taxon>
    </lineage>
</organism>
<name>A0A2K1QXR6_9PEZI</name>
<evidence type="ECO:0000313" key="2">
    <source>
        <dbReference type="Proteomes" id="UP000243797"/>
    </source>
</evidence>
<dbReference type="AlphaFoldDB" id="A0A2K1QXR6"/>
<dbReference type="Proteomes" id="UP000243797">
    <property type="component" value="Unassembled WGS sequence"/>
</dbReference>
<keyword evidence="2" id="KW-1185">Reference proteome</keyword>
<accession>A0A2K1QXR6</accession>
<protein>
    <submittedName>
        <fullName evidence="1">Uncharacterized protein</fullName>
    </submittedName>
</protein>
<gene>
    <name evidence="1" type="ORF">CAC42_7547</name>
</gene>
<evidence type="ECO:0000313" key="1">
    <source>
        <dbReference type="EMBL" id="PNS19703.1"/>
    </source>
</evidence>
<sequence length="108" mass="12620">MPVSLRLEWAMLRRLQVWHADPVAMVELLNWLMEKTEWGVKLTELKTECLHAIDLDPEERERQGFWRPCRALAKDQGEKCNHVNAALPQGDKHGVYPRQAFKMLQEGV</sequence>